<evidence type="ECO:0000256" key="4">
    <source>
        <dbReference type="ARBA" id="ARBA00023242"/>
    </source>
</evidence>
<feature type="region of interest" description="Disordered" evidence="5">
    <location>
        <begin position="247"/>
        <end position="449"/>
    </location>
</feature>
<comment type="caution">
    <text evidence="7">The sequence shown here is derived from an EMBL/GenBank/DDBJ whole genome shotgun (WGS) entry which is preliminary data.</text>
</comment>
<keyword evidence="2" id="KW-0805">Transcription regulation</keyword>
<feature type="compositionally biased region" description="Low complexity" evidence="5">
    <location>
        <begin position="522"/>
        <end position="538"/>
    </location>
</feature>
<evidence type="ECO:0000256" key="1">
    <source>
        <dbReference type="ARBA" id="ARBA00004123"/>
    </source>
</evidence>
<organism evidence="7 8">
    <name type="scientific">Coemansia brasiliensis</name>
    <dbReference type="NCBI Taxonomy" id="2650707"/>
    <lineage>
        <taxon>Eukaryota</taxon>
        <taxon>Fungi</taxon>
        <taxon>Fungi incertae sedis</taxon>
        <taxon>Zoopagomycota</taxon>
        <taxon>Kickxellomycotina</taxon>
        <taxon>Kickxellomycetes</taxon>
        <taxon>Kickxellales</taxon>
        <taxon>Kickxellaceae</taxon>
        <taxon>Coemansia</taxon>
    </lineage>
</organism>
<name>A0A9W8IBG5_9FUNG</name>
<feature type="compositionally biased region" description="Polar residues" evidence="5">
    <location>
        <begin position="217"/>
        <end position="230"/>
    </location>
</feature>
<dbReference type="GO" id="GO:0005634">
    <property type="term" value="C:nucleus"/>
    <property type="evidence" value="ECO:0007669"/>
    <property type="project" value="UniProtKB-SubCell"/>
</dbReference>
<feature type="compositionally biased region" description="Polar residues" evidence="5">
    <location>
        <begin position="350"/>
        <end position="362"/>
    </location>
</feature>
<feature type="compositionally biased region" description="Polar residues" evidence="5">
    <location>
        <begin position="170"/>
        <end position="182"/>
    </location>
</feature>
<evidence type="ECO:0000256" key="5">
    <source>
        <dbReference type="SAM" id="MobiDB-lite"/>
    </source>
</evidence>
<dbReference type="PANTHER" id="PTHR33572:SF18">
    <property type="entry name" value="SPORE DEVELOPMENT REGULATOR VOSA"/>
    <property type="match status" value="1"/>
</dbReference>
<feature type="compositionally biased region" description="Polar residues" evidence="5">
    <location>
        <begin position="434"/>
        <end position="449"/>
    </location>
</feature>
<dbReference type="PANTHER" id="PTHR33572">
    <property type="entry name" value="SPORE DEVELOPMENT REGULATOR VOSA"/>
    <property type="match status" value="1"/>
</dbReference>
<feature type="region of interest" description="Disordered" evidence="5">
    <location>
        <begin position="463"/>
        <end position="577"/>
    </location>
</feature>
<keyword evidence="3" id="KW-0804">Transcription</keyword>
<dbReference type="Gene3D" id="2.60.40.3960">
    <property type="entry name" value="Velvet domain"/>
    <property type="match status" value="1"/>
</dbReference>
<feature type="compositionally biased region" description="Basic residues" evidence="5">
    <location>
        <begin position="380"/>
        <end position="391"/>
    </location>
</feature>
<protein>
    <recommendedName>
        <fullName evidence="6">Velvet domain-containing protein</fullName>
    </recommendedName>
</protein>
<dbReference type="OrthoDB" id="5599552at2759"/>
<dbReference type="Proteomes" id="UP001139887">
    <property type="component" value="Unassembled WGS sequence"/>
</dbReference>
<feature type="domain" description="Velvet" evidence="6">
    <location>
        <begin position="1"/>
        <end position="116"/>
    </location>
</feature>
<sequence length="601" mass="65535">MYATLMDERGERELNTLSDKKARTMTGSVVASLAHLKDIDGNDGAFFVFPDLSVRCEGIYRLKFSLFEIVGNQVFFCKSITSTMFTVYSAKKFPGMEESTRLTKLFAEQGLKIRVRKEQKTGRPKGARSRPIATTLHSDLGRPPNLSTWNDARASNPGTVSYPGLPAQSEPLQQPSSSTASMPTMHGAVGSGTNSIQPTPWGAVQGPHPHTGAGHAASQSPQPRPMTTQYSSRLEMARPHEPDALRTTQRPFHSQHGIPGEHVSFRGHHPSSGYPPAGTGSLPPSTPHYLQQMPPTHPQHKLHASGPFPPRRQTTSQILPPMYEATAPTKRRSPYIGESSRSSGDYHENTLPSMSYNPSSGYRQGRTPEDSMRQQTQFGHQHRPWSPHHRAQQQQHYTPAPPSHAYSNDSRFSPYSRFADTAREARQHAHVGVRTNSAASPGSEGLSTYVDQTHGRYYQLGSLQHHSHRMPSSTPENTGGAGDKMRGLAPFSSSIHSNERQFAVQPQPQRHPLPPPRAVVESPSPASARPIIPASSCARQNDLPVPAGFEPAAVLQPPESPAGPPATGPSLATESPQRRIAVHSLLVSDSSSSPERAKRSP</sequence>
<reference evidence="7" key="1">
    <citation type="submission" date="2022-07" db="EMBL/GenBank/DDBJ databases">
        <title>Phylogenomic reconstructions and comparative analyses of Kickxellomycotina fungi.</title>
        <authorList>
            <person name="Reynolds N.K."/>
            <person name="Stajich J.E."/>
            <person name="Barry K."/>
            <person name="Grigoriev I.V."/>
            <person name="Crous P."/>
            <person name="Smith M.E."/>
        </authorList>
    </citation>
    <scope>NUCLEOTIDE SEQUENCE</scope>
    <source>
        <strain evidence="7">NRRL 1566</strain>
    </source>
</reference>
<dbReference type="Pfam" id="PF11754">
    <property type="entry name" value="Velvet"/>
    <property type="match status" value="1"/>
</dbReference>
<dbReference type="PROSITE" id="PS51821">
    <property type="entry name" value="VELVET"/>
    <property type="match status" value="1"/>
</dbReference>
<proteinExistence type="predicted"/>
<accession>A0A9W8IBG5</accession>
<keyword evidence="8" id="KW-1185">Reference proteome</keyword>
<dbReference type="InterPro" id="IPR037525">
    <property type="entry name" value="Velvet_dom"/>
</dbReference>
<comment type="subcellular location">
    <subcellularLocation>
        <location evidence="1">Nucleus</location>
    </subcellularLocation>
</comment>
<evidence type="ECO:0000256" key="3">
    <source>
        <dbReference type="ARBA" id="ARBA00023163"/>
    </source>
</evidence>
<evidence type="ECO:0000259" key="6">
    <source>
        <dbReference type="PROSITE" id="PS51821"/>
    </source>
</evidence>
<dbReference type="EMBL" id="JANBUW010000222">
    <property type="protein sequence ID" value="KAJ2848041.1"/>
    <property type="molecule type" value="Genomic_DNA"/>
</dbReference>
<feature type="region of interest" description="Disordered" evidence="5">
    <location>
        <begin position="115"/>
        <end position="230"/>
    </location>
</feature>
<dbReference type="AlphaFoldDB" id="A0A9W8IBG5"/>
<dbReference type="InterPro" id="IPR021740">
    <property type="entry name" value="Velvet"/>
</dbReference>
<evidence type="ECO:0000313" key="7">
    <source>
        <dbReference type="EMBL" id="KAJ2848041.1"/>
    </source>
</evidence>
<evidence type="ECO:0000256" key="2">
    <source>
        <dbReference type="ARBA" id="ARBA00023015"/>
    </source>
</evidence>
<feature type="compositionally biased region" description="Pro residues" evidence="5">
    <location>
        <begin position="558"/>
        <end position="567"/>
    </location>
</feature>
<keyword evidence="4" id="KW-0539">Nucleus</keyword>
<gene>
    <name evidence="7" type="ORF">IWW36_003532</name>
</gene>
<dbReference type="InterPro" id="IPR038491">
    <property type="entry name" value="Velvet_dom_sf"/>
</dbReference>
<evidence type="ECO:0000313" key="8">
    <source>
        <dbReference type="Proteomes" id="UP001139887"/>
    </source>
</evidence>